<name>A0ABW4KK40_9BACI</name>
<dbReference type="RefSeq" id="WP_380774530.1">
    <property type="nucleotide sequence ID" value="NZ_JBHUEO010000042.1"/>
</dbReference>
<accession>A0ABW4KK40</accession>
<dbReference type="InterPro" id="IPR014231">
    <property type="entry name" value="Spore_YpjB"/>
</dbReference>
<gene>
    <name evidence="1" type="ORF">ACFSCZ_13470</name>
</gene>
<proteinExistence type="predicted"/>
<organism evidence="1 2">
    <name type="scientific">Siminovitchia sediminis</name>
    <dbReference type="NCBI Taxonomy" id="1274353"/>
    <lineage>
        <taxon>Bacteria</taxon>
        <taxon>Bacillati</taxon>
        <taxon>Bacillota</taxon>
        <taxon>Bacilli</taxon>
        <taxon>Bacillales</taxon>
        <taxon>Bacillaceae</taxon>
        <taxon>Siminovitchia</taxon>
    </lineage>
</organism>
<sequence length="64" mass="7405">MNFRFSSNAISSTHQPLWVKMKTSVMKDFREMKSAALEGNRDAYNQSLNAFFPLTQSIMCNRLI</sequence>
<dbReference type="EMBL" id="JBHUEO010000042">
    <property type="protein sequence ID" value="MFD1707731.1"/>
    <property type="molecule type" value="Genomic_DNA"/>
</dbReference>
<reference evidence="2" key="1">
    <citation type="journal article" date="2019" name="Int. J. Syst. Evol. Microbiol.">
        <title>The Global Catalogue of Microorganisms (GCM) 10K type strain sequencing project: providing services to taxonomists for standard genome sequencing and annotation.</title>
        <authorList>
            <consortium name="The Broad Institute Genomics Platform"/>
            <consortium name="The Broad Institute Genome Sequencing Center for Infectious Disease"/>
            <person name="Wu L."/>
            <person name="Ma J."/>
        </authorList>
    </citation>
    <scope>NUCLEOTIDE SEQUENCE [LARGE SCALE GENOMIC DNA]</scope>
    <source>
        <strain evidence="2">CGMCC 1.12295</strain>
    </source>
</reference>
<dbReference type="Pfam" id="PF09577">
    <property type="entry name" value="Spore_YpjB"/>
    <property type="match status" value="1"/>
</dbReference>
<protein>
    <submittedName>
        <fullName evidence="1">Sporulation protein YpjB</fullName>
    </submittedName>
</protein>
<dbReference type="Proteomes" id="UP001597301">
    <property type="component" value="Unassembled WGS sequence"/>
</dbReference>
<comment type="caution">
    <text evidence="1">The sequence shown here is derived from an EMBL/GenBank/DDBJ whole genome shotgun (WGS) entry which is preliminary data.</text>
</comment>
<evidence type="ECO:0000313" key="1">
    <source>
        <dbReference type="EMBL" id="MFD1707731.1"/>
    </source>
</evidence>
<keyword evidence="2" id="KW-1185">Reference proteome</keyword>
<evidence type="ECO:0000313" key="2">
    <source>
        <dbReference type="Proteomes" id="UP001597301"/>
    </source>
</evidence>